<dbReference type="KEGG" id="achh:ABFG95_05995"/>
<accession>A0AAU7LEC5</accession>
<name>A0AAU7LEC5_9BURK</name>
<dbReference type="EMBL" id="CP157584">
    <property type="protein sequence ID" value="XBP00027.1"/>
    <property type="molecule type" value="Genomic_DNA"/>
</dbReference>
<sequence length="137" mass="15072">MHIYAMVGDGLQQVGGECPSGWIEMKGERPGDGFIAAEGGEWVEVLPEVPASVSRYQGREAMLMTRFAREGSPGWTLLDAFEELLNESTTPAYYRRAWEQLQVFERSSAMLNASADVLGLSQAKLDDLFRLAAALKA</sequence>
<protein>
    <submittedName>
        <fullName evidence="1">Uncharacterized protein</fullName>
    </submittedName>
</protein>
<proteinExistence type="predicted"/>
<dbReference type="AlphaFoldDB" id="A0AAU7LEC5"/>
<gene>
    <name evidence="1" type="ORF">ABFG95_05995</name>
</gene>
<reference evidence="1" key="1">
    <citation type="submission" date="2024-05" db="EMBL/GenBank/DDBJ databases">
        <title>Transcriptome analysis of the degradation process of organic nitrogen by two heterotrophic nitrifying and aerobic denitrifying bacteria, Achromobacter sp. HNDS-1 and Enterobacter sp. HNDS-6.</title>
        <authorList>
            <person name="Huang Y."/>
        </authorList>
    </citation>
    <scope>NUCLEOTIDE SEQUENCE</scope>
    <source>
        <strain evidence="1">HNDS-1</strain>
    </source>
</reference>
<dbReference type="RefSeq" id="WP_348995572.1">
    <property type="nucleotide sequence ID" value="NZ_CP157584.1"/>
</dbReference>
<organism evidence="1">
    <name type="scientific">Achromobacter sp. HNDS-1</name>
    <dbReference type="NCBI Taxonomy" id="3151598"/>
    <lineage>
        <taxon>Bacteria</taxon>
        <taxon>Pseudomonadati</taxon>
        <taxon>Pseudomonadota</taxon>
        <taxon>Betaproteobacteria</taxon>
        <taxon>Burkholderiales</taxon>
        <taxon>Alcaligenaceae</taxon>
        <taxon>Achromobacter</taxon>
    </lineage>
</organism>
<evidence type="ECO:0000313" key="1">
    <source>
        <dbReference type="EMBL" id="XBP00027.1"/>
    </source>
</evidence>